<dbReference type="CDD" id="cd07247">
    <property type="entry name" value="SgaA_N_like"/>
    <property type="match status" value="2"/>
</dbReference>
<dbReference type="InterPro" id="IPR004360">
    <property type="entry name" value="Glyas_Fos-R_dOase_dom"/>
</dbReference>
<dbReference type="RefSeq" id="WP_176268279.1">
    <property type="nucleotide sequence ID" value="NZ_JABWGV010000008.1"/>
</dbReference>
<dbReference type="InterPro" id="IPR052164">
    <property type="entry name" value="Anthracycline_SecMetBiosynth"/>
</dbReference>
<sequence length="267" mass="28799">MTDPDTGAFIWYELMTPDPDAAKTFYDAVIGWDIALRDASERGMDYRMIRRSDGGMAGGVLALSREMLDGGARPAWYGYVHVADVDAAKQAFEAAGGTVHFDQTMEGVGRMALVTDGQGALLYVMTPTPPAGDPYARSDVFDYKKAQHVRWNELSTTDQDGAIAFYTGLFGWRQDGTMLMPGMGDYKFLYRGEGMIGAVMKKPPAMPQSNWIYSIGVDDIDRATAAVADGGGVLLEGPHQIPGGAFSAVCTDPQRVAFGLVGPRVES</sequence>
<dbReference type="Pfam" id="PF00903">
    <property type="entry name" value="Glyoxalase"/>
    <property type="match status" value="2"/>
</dbReference>
<comment type="caution">
    <text evidence="2">The sequence shown here is derived from an EMBL/GenBank/DDBJ whole genome shotgun (WGS) entry which is preliminary data.</text>
</comment>
<evidence type="ECO:0000259" key="1">
    <source>
        <dbReference type="PROSITE" id="PS51819"/>
    </source>
</evidence>
<dbReference type="Gene3D" id="3.10.180.10">
    <property type="entry name" value="2,3-Dihydroxybiphenyl 1,2-Dioxygenase, domain 1"/>
    <property type="match status" value="2"/>
</dbReference>
<dbReference type="PANTHER" id="PTHR33993:SF14">
    <property type="entry name" value="GB|AAF24581.1"/>
    <property type="match status" value="1"/>
</dbReference>
<gene>
    <name evidence="2" type="ORF">HUV48_13635</name>
</gene>
<accession>A0A850H5T4</accession>
<evidence type="ECO:0000313" key="2">
    <source>
        <dbReference type="EMBL" id="NVD46050.1"/>
    </source>
</evidence>
<feature type="domain" description="VOC" evidence="1">
    <location>
        <begin position="8"/>
        <end position="127"/>
    </location>
</feature>
<name>A0A850H5T4_9SPHN</name>
<dbReference type="PANTHER" id="PTHR33993">
    <property type="entry name" value="GLYOXALASE-RELATED"/>
    <property type="match status" value="1"/>
</dbReference>
<dbReference type="InterPro" id="IPR037523">
    <property type="entry name" value="VOC_core"/>
</dbReference>
<feature type="domain" description="VOC" evidence="1">
    <location>
        <begin position="145"/>
        <end position="263"/>
    </location>
</feature>
<dbReference type="InterPro" id="IPR029068">
    <property type="entry name" value="Glyas_Bleomycin-R_OHBP_Dase"/>
</dbReference>
<reference evidence="2 3" key="1">
    <citation type="submission" date="2020-06" db="EMBL/GenBank/DDBJ databases">
        <title>Altererythrobacter sp. HHU K3-1.</title>
        <authorList>
            <person name="Zhang D."/>
            <person name="Xue H."/>
        </authorList>
    </citation>
    <scope>NUCLEOTIDE SEQUENCE [LARGE SCALE GENOMIC DNA]</scope>
    <source>
        <strain evidence="2 3">HHU K3-1</strain>
    </source>
</reference>
<organism evidence="2 3">
    <name type="scientific">Qipengyuania atrilutea</name>
    <dbReference type="NCBI Taxonomy" id="2744473"/>
    <lineage>
        <taxon>Bacteria</taxon>
        <taxon>Pseudomonadati</taxon>
        <taxon>Pseudomonadota</taxon>
        <taxon>Alphaproteobacteria</taxon>
        <taxon>Sphingomonadales</taxon>
        <taxon>Erythrobacteraceae</taxon>
        <taxon>Qipengyuania</taxon>
    </lineage>
</organism>
<evidence type="ECO:0000313" key="3">
    <source>
        <dbReference type="Proteomes" id="UP000561438"/>
    </source>
</evidence>
<dbReference type="PROSITE" id="PS51819">
    <property type="entry name" value="VOC"/>
    <property type="match status" value="2"/>
</dbReference>
<keyword evidence="3" id="KW-1185">Reference proteome</keyword>
<protein>
    <submittedName>
        <fullName evidence="2">VOC family protein</fullName>
    </submittedName>
</protein>
<dbReference type="SUPFAM" id="SSF54593">
    <property type="entry name" value="Glyoxalase/Bleomycin resistance protein/Dihydroxybiphenyl dioxygenase"/>
    <property type="match status" value="2"/>
</dbReference>
<dbReference type="EMBL" id="JABWGV010000008">
    <property type="protein sequence ID" value="NVD46050.1"/>
    <property type="molecule type" value="Genomic_DNA"/>
</dbReference>
<proteinExistence type="predicted"/>
<dbReference type="Proteomes" id="UP000561438">
    <property type="component" value="Unassembled WGS sequence"/>
</dbReference>
<dbReference type="AlphaFoldDB" id="A0A850H5T4"/>